<organism evidence="1 2">
    <name type="scientific">Kiloniella antarctica</name>
    <dbReference type="NCBI Taxonomy" id="1550907"/>
    <lineage>
        <taxon>Bacteria</taxon>
        <taxon>Pseudomonadati</taxon>
        <taxon>Pseudomonadota</taxon>
        <taxon>Alphaproteobacteria</taxon>
        <taxon>Rhodospirillales</taxon>
        <taxon>Kiloniellaceae</taxon>
        <taxon>Kiloniella</taxon>
    </lineage>
</organism>
<proteinExistence type="predicted"/>
<dbReference type="PANTHER" id="PTHR39166">
    <property type="entry name" value="BLL1166 PROTEIN"/>
    <property type="match status" value="1"/>
</dbReference>
<keyword evidence="2" id="KW-1185">Reference proteome</keyword>
<evidence type="ECO:0000313" key="1">
    <source>
        <dbReference type="EMBL" id="MFD2204524.1"/>
    </source>
</evidence>
<gene>
    <name evidence="1" type="ORF">ACFSKO_02830</name>
</gene>
<name>A0ABW5BI50_9PROT</name>
<comment type="caution">
    <text evidence="1">The sequence shown here is derived from an EMBL/GenBank/DDBJ whole genome shotgun (WGS) entry which is preliminary data.</text>
</comment>
<accession>A0ABW5BI50</accession>
<dbReference type="Proteomes" id="UP001597294">
    <property type="component" value="Unassembled WGS sequence"/>
</dbReference>
<sequence>MTALEAVKNLNLPDCWVAAGFIRNFIWDRLSSIKLSPVMNDIDVIYFDPKDTRQKTEQEIEKFLQSNYSGCSNKLGCWSVKNQARMHHVNRDRPYQDCADAMKHWPETVTAIAIRLNPEHELEILAPFGLEDLYQKTVQPSPHFRQHKLFEFKVRQDKKKWVDRWANLNFKT</sequence>
<dbReference type="InterPro" id="IPR009267">
    <property type="entry name" value="NTP_transf_6"/>
</dbReference>
<dbReference type="EMBL" id="JBHUII010000001">
    <property type="protein sequence ID" value="MFD2204524.1"/>
    <property type="molecule type" value="Genomic_DNA"/>
</dbReference>
<dbReference type="Pfam" id="PF06042">
    <property type="entry name" value="NTP_transf_6"/>
    <property type="match status" value="1"/>
</dbReference>
<dbReference type="PANTHER" id="PTHR39166:SF1">
    <property type="entry name" value="BLL1166 PROTEIN"/>
    <property type="match status" value="1"/>
</dbReference>
<dbReference type="RefSeq" id="WP_380248195.1">
    <property type="nucleotide sequence ID" value="NZ_JBHUII010000001.1"/>
</dbReference>
<protein>
    <submittedName>
        <fullName evidence="1">Nucleotidyltransferase family protein</fullName>
    </submittedName>
</protein>
<evidence type="ECO:0000313" key="2">
    <source>
        <dbReference type="Proteomes" id="UP001597294"/>
    </source>
</evidence>
<reference evidence="2" key="1">
    <citation type="journal article" date="2019" name="Int. J. Syst. Evol. Microbiol.">
        <title>The Global Catalogue of Microorganisms (GCM) 10K type strain sequencing project: providing services to taxonomists for standard genome sequencing and annotation.</title>
        <authorList>
            <consortium name="The Broad Institute Genomics Platform"/>
            <consortium name="The Broad Institute Genome Sequencing Center for Infectious Disease"/>
            <person name="Wu L."/>
            <person name="Ma J."/>
        </authorList>
    </citation>
    <scope>NUCLEOTIDE SEQUENCE [LARGE SCALE GENOMIC DNA]</scope>
    <source>
        <strain evidence="2">CGMCC 4.7192</strain>
    </source>
</reference>